<evidence type="ECO:0000313" key="2">
    <source>
        <dbReference type="EMBL" id="KAI9166261.1"/>
    </source>
</evidence>
<protein>
    <submittedName>
        <fullName evidence="2">Uncharacterized protein</fullName>
    </submittedName>
</protein>
<reference evidence="2" key="2">
    <citation type="submission" date="2023-02" db="EMBL/GenBank/DDBJ databases">
        <authorList>
            <person name="Swenson N.G."/>
            <person name="Wegrzyn J.L."/>
            <person name="Mcevoy S.L."/>
        </authorList>
    </citation>
    <scope>NUCLEOTIDE SEQUENCE</scope>
    <source>
        <strain evidence="2">91603</strain>
        <tissue evidence="2">Leaf</tissue>
    </source>
</reference>
<evidence type="ECO:0000313" key="3">
    <source>
        <dbReference type="Proteomes" id="UP001064489"/>
    </source>
</evidence>
<dbReference type="Proteomes" id="UP001064489">
    <property type="component" value="Chromosome 10"/>
</dbReference>
<proteinExistence type="predicted"/>
<dbReference type="EMBL" id="JAJSOW010000105">
    <property type="protein sequence ID" value="KAI9166261.1"/>
    <property type="molecule type" value="Genomic_DNA"/>
</dbReference>
<name>A0AAD5NKY2_ACENE</name>
<accession>A0AAD5NKY2</accession>
<reference evidence="2" key="1">
    <citation type="journal article" date="2022" name="Plant J.">
        <title>Strategies of tolerance reflected in two North American maple genomes.</title>
        <authorList>
            <person name="McEvoy S.L."/>
            <person name="Sezen U.U."/>
            <person name="Trouern-Trend A."/>
            <person name="McMahon S.M."/>
            <person name="Schaberg P.G."/>
            <person name="Yang J."/>
            <person name="Wegrzyn J.L."/>
            <person name="Swenson N.G."/>
        </authorList>
    </citation>
    <scope>NUCLEOTIDE SEQUENCE</scope>
    <source>
        <strain evidence="2">91603</strain>
    </source>
</reference>
<keyword evidence="3" id="KW-1185">Reference proteome</keyword>
<sequence>MMEKADSESVVEKVETVVEKANGVSVVEKVETAVESVVEKADGESVVEGETVVQKAEGNDKSAGDGEQPICMDDFPTPDVNEEFFGGQRGPEKKRKQNSKQVDSCDSKPSKQALVSVQENQARADSYDFNVNEIPHVMLESQTIVVLTDLLTTTQFNWVDAADDDVLDGFLNNLT</sequence>
<dbReference type="AlphaFoldDB" id="A0AAD5NKY2"/>
<evidence type="ECO:0000256" key="1">
    <source>
        <dbReference type="SAM" id="MobiDB-lite"/>
    </source>
</evidence>
<organism evidence="2 3">
    <name type="scientific">Acer negundo</name>
    <name type="common">Box elder</name>
    <dbReference type="NCBI Taxonomy" id="4023"/>
    <lineage>
        <taxon>Eukaryota</taxon>
        <taxon>Viridiplantae</taxon>
        <taxon>Streptophyta</taxon>
        <taxon>Embryophyta</taxon>
        <taxon>Tracheophyta</taxon>
        <taxon>Spermatophyta</taxon>
        <taxon>Magnoliopsida</taxon>
        <taxon>eudicotyledons</taxon>
        <taxon>Gunneridae</taxon>
        <taxon>Pentapetalae</taxon>
        <taxon>rosids</taxon>
        <taxon>malvids</taxon>
        <taxon>Sapindales</taxon>
        <taxon>Sapindaceae</taxon>
        <taxon>Hippocastanoideae</taxon>
        <taxon>Acereae</taxon>
        <taxon>Acer</taxon>
    </lineage>
</organism>
<feature type="region of interest" description="Disordered" evidence="1">
    <location>
        <begin position="38"/>
        <end position="113"/>
    </location>
</feature>
<comment type="caution">
    <text evidence="2">The sequence shown here is derived from an EMBL/GenBank/DDBJ whole genome shotgun (WGS) entry which is preliminary data.</text>
</comment>
<gene>
    <name evidence="2" type="ORF">LWI28_029112</name>
</gene>